<dbReference type="InterPro" id="IPR016181">
    <property type="entry name" value="Acyl_CoA_acyltransferase"/>
</dbReference>
<dbReference type="CDD" id="cd04301">
    <property type="entry name" value="NAT_SF"/>
    <property type="match status" value="1"/>
</dbReference>
<evidence type="ECO:0000313" key="4">
    <source>
        <dbReference type="EMBL" id="MCK8785049.1"/>
    </source>
</evidence>
<dbReference type="PANTHER" id="PTHR43877:SF1">
    <property type="entry name" value="ACETYLTRANSFERASE"/>
    <property type="match status" value="1"/>
</dbReference>
<dbReference type="RefSeq" id="WP_248667174.1">
    <property type="nucleotide sequence ID" value="NZ_JALPRX010000048.1"/>
</dbReference>
<dbReference type="SUPFAM" id="SSF55729">
    <property type="entry name" value="Acyl-CoA N-acyltransferases (Nat)"/>
    <property type="match status" value="1"/>
</dbReference>
<organism evidence="4 5">
    <name type="scientific">Roseomonas acroporae</name>
    <dbReference type="NCBI Taxonomy" id="2937791"/>
    <lineage>
        <taxon>Bacteria</taxon>
        <taxon>Pseudomonadati</taxon>
        <taxon>Pseudomonadota</taxon>
        <taxon>Alphaproteobacteria</taxon>
        <taxon>Acetobacterales</taxon>
        <taxon>Roseomonadaceae</taxon>
        <taxon>Roseomonas</taxon>
    </lineage>
</organism>
<evidence type="ECO:0000259" key="3">
    <source>
        <dbReference type="PROSITE" id="PS51186"/>
    </source>
</evidence>
<keyword evidence="5" id="KW-1185">Reference proteome</keyword>
<dbReference type="AlphaFoldDB" id="A0A9X1Y6U3"/>
<dbReference type="Proteomes" id="UP001139516">
    <property type="component" value="Unassembled WGS sequence"/>
</dbReference>
<dbReference type="Gene3D" id="3.40.630.30">
    <property type="match status" value="1"/>
</dbReference>
<name>A0A9X1Y6U3_9PROT</name>
<dbReference type="GO" id="GO:0016747">
    <property type="term" value="F:acyltransferase activity, transferring groups other than amino-acyl groups"/>
    <property type="evidence" value="ECO:0007669"/>
    <property type="project" value="InterPro"/>
</dbReference>
<dbReference type="PANTHER" id="PTHR43877">
    <property type="entry name" value="AMINOALKYLPHOSPHONATE N-ACETYLTRANSFERASE-RELATED-RELATED"/>
    <property type="match status" value="1"/>
</dbReference>
<protein>
    <submittedName>
        <fullName evidence="4">N-acetyltransferase</fullName>
    </submittedName>
</protein>
<keyword evidence="2" id="KW-0012">Acyltransferase</keyword>
<gene>
    <name evidence="4" type="ORF">M0638_11705</name>
</gene>
<keyword evidence="1" id="KW-0808">Transferase</keyword>
<dbReference type="PROSITE" id="PS51186">
    <property type="entry name" value="GNAT"/>
    <property type="match status" value="1"/>
</dbReference>
<proteinExistence type="predicted"/>
<evidence type="ECO:0000313" key="5">
    <source>
        <dbReference type="Proteomes" id="UP001139516"/>
    </source>
</evidence>
<reference evidence="4" key="1">
    <citation type="submission" date="2022-04" db="EMBL/GenBank/DDBJ databases">
        <title>Roseomonas acroporae sp. nov., isolated from coral Acropora digitifera.</title>
        <authorList>
            <person name="Sun H."/>
        </authorList>
    </citation>
    <scope>NUCLEOTIDE SEQUENCE</scope>
    <source>
        <strain evidence="4">NAR14</strain>
    </source>
</reference>
<dbReference type="InterPro" id="IPR050832">
    <property type="entry name" value="Bact_Acetyltransf"/>
</dbReference>
<comment type="caution">
    <text evidence="4">The sequence shown here is derived from an EMBL/GenBank/DDBJ whole genome shotgun (WGS) entry which is preliminary data.</text>
</comment>
<evidence type="ECO:0000256" key="1">
    <source>
        <dbReference type="ARBA" id="ARBA00022679"/>
    </source>
</evidence>
<dbReference type="EMBL" id="JALPRX010000048">
    <property type="protein sequence ID" value="MCK8785049.1"/>
    <property type="molecule type" value="Genomic_DNA"/>
</dbReference>
<accession>A0A9X1Y6U3</accession>
<dbReference type="Pfam" id="PF13527">
    <property type="entry name" value="Acetyltransf_9"/>
    <property type="match status" value="1"/>
</dbReference>
<evidence type="ECO:0000256" key="2">
    <source>
        <dbReference type="ARBA" id="ARBA00023315"/>
    </source>
</evidence>
<dbReference type="InterPro" id="IPR000182">
    <property type="entry name" value="GNAT_dom"/>
</dbReference>
<sequence>MKIRPETPADAPAIRALTTAAFLDAEHGDGNEAAIVDRLRDGGALAVSLVAEQDGALVGHAAFSPVTIGGRPGWYGLGPVSVRADRRRQGIAGALIEAGLLALKARGAGGCVVLGNPAYYGRFGFACDPAVTLAGIPPGFFMRLRFRGGQPAGAVAYHPAFGV</sequence>
<feature type="domain" description="N-acetyltransferase" evidence="3">
    <location>
        <begin position="1"/>
        <end position="147"/>
    </location>
</feature>